<dbReference type="AlphaFoldDB" id="A0A2I1CRD2"/>
<dbReference type="GeneID" id="36545392"/>
<comment type="caution">
    <text evidence="2">The sequence shown here is derived from an EMBL/GenBank/DDBJ whole genome shotgun (WGS) entry which is preliminary data.</text>
</comment>
<accession>A0A2I1CRD2</accession>
<evidence type="ECO:0000256" key="1">
    <source>
        <dbReference type="SAM" id="MobiDB-lite"/>
    </source>
</evidence>
<proteinExistence type="predicted"/>
<evidence type="ECO:0000313" key="2">
    <source>
        <dbReference type="EMBL" id="PKY00165.1"/>
    </source>
</evidence>
<dbReference type="Proteomes" id="UP000234254">
    <property type="component" value="Unassembled WGS sequence"/>
</dbReference>
<dbReference type="EMBL" id="MSFM01000016">
    <property type="protein sequence ID" value="PKY00165.1"/>
    <property type="molecule type" value="Genomic_DNA"/>
</dbReference>
<feature type="region of interest" description="Disordered" evidence="1">
    <location>
        <begin position="1"/>
        <end position="59"/>
    </location>
</feature>
<keyword evidence="3" id="KW-1185">Reference proteome</keyword>
<feature type="compositionally biased region" description="Basic and acidic residues" evidence="1">
    <location>
        <begin position="36"/>
        <end position="48"/>
    </location>
</feature>
<dbReference type="VEuPathDB" id="FungiDB:P168DRAFT_293743"/>
<protein>
    <submittedName>
        <fullName evidence="2">Uncharacterized protein</fullName>
    </submittedName>
</protein>
<dbReference type="RefSeq" id="XP_024688759.1">
    <property type="nucleotide sequence ID" value="XM_024837868.1"/>
</dbReference>
<evidence type="ECO:0000313" key="3">
    <source>
        <dbReference type="Proteomes" id="UP000234254"/>
    </source>
</evidence>
<name>A0A2I1CRD2_ASPC2</name>
<sequence>MDSLKDKVHEIEEGAKKQFDNLFHNKESQQDNVNEQAKKKTEDAKKSATDQAKNLAGRE</sequence>
<dbReference type="OrthoDB" id="4454975at2759"/>
<organism evidence="2 3">
    <name type="scientific">Aspergillus campestris (strain IBT 28561)</name>
    <dbReference type="NCBI Taxonomy" id="1392248"/>
    <lineage>
        <taxon>Eukaryota</taxon>
        <taxon>Fungi</taxon>
        <taxon>Dikarya</taxon>
        <taxon>Ascomycota</taxon>
        <taxon>Pezizomycotina</taxon>
        <taxon>Eurotiomycetes</taxon>
        <taxon>Eurotiomycetidae</taxon>
        <taxon>Eurotiales</taxon>
        <taxon>Aspergillaceae</taxon>
        <taxon>Aspergillus</taxon>
        <taxon>Aspergillus subgen. Circumdati</taxon>
    </lineage>
</organism>
<gene>
    <name evidence="2" type="ORF">P168DRAFT_293743</name>
</gene>
<reference evidence="2" key="1">
    <citation type="submission" date="2016-12" db="EMBL/GenBank/DDBJ databases">
        <title>The genomes of Aspergillus section Nigri reveals drivers in fungal speciation.</title>
        <authorList>
            <consortium name="DOE Joint Genome Institute"/>
            <person name="Vesth T.C."/>
            <person name="Nybo J."/>
            <person name="Theobald S."/>
            <person name="Brandl J."/>
            <person name="Frisvad J.C."/>
            <person name="Nielsen K.F."/>
            <person name="Lyhne E.K."/>
            <person name="Kogle M.E."/>
            <person name="Kuo A."/>
            <person name="Riley R."/>
            <person name="Clum A."/>
            <person name="Nolan M."/>
            <person name="Lipzen A."/>
            <person name="Salamov A."/>
            <person name="Henrissat B."/>
            <person name="Wiebenga A."/>
            <person name="De vries R.P."/>
            <person name="Grigoriev I.V."/>
            <person name="Mortensen U.H."/>
            <person name="Andersen M.R."/>
            <person name="Baker S.E."/>
        </authorList>
    </citation>
    <scope>NUCLEOTIDE SEQUENCE</scope>
    <source>
        <strain evidence="2">IBT 28561</strain>
    </source>
</reference>
<feature type="compositionally biased region" description="Basic and acidic residues" evidence="1">
    <location>
        <begin position="1"/>
        <end position="29"/>
    </location>
</feature>